<dbReference type="PATRIC" id="fig|742734.4.peg.1407"/>
<proteinExistence type="inferred from homology"/>
<dbReference type="PANTHER" id="PTHR30346:SF0">
    <property type="entry name" value="HCA OPERON TRANSCRIPTIONAL ACTIVATOR HCAR"/>
    <property type="match status" value="1"/>
</dbReference>
<dbReference type="EMBL" id="ADLK01000009">
    <property type="protein sequence ID" value="KMW22433.1"/>
    <property type="molecule type" value="Genomic_DNA"/>
</dbReference>
<dbReference type="GO" id="GO:0032993">
    <property type="term" value="C:protein-DNA complex"/>
    <property type="evidence" value="ECO:0007669"/>
    <property type="project" value="TreeGrafter"/>
</dbReference>
<dbReference type="GO" id="GO:0003677">
    <property type="term" value="F:DNA binding"/>
    <property type="evidence" value="ECO:0007669"/>
    <property type="project" value="UniProtKB-KW"/>
</dbReference>
<evidence type="ECO:0000256" key="3">
    <source>
        <dbReference type="ARBA" id="ARBA00023125"/>
    </source>
</evidence>
<dbReference type="GO" id="GO:0003700">
    <property type="term" value="F:DNA-binding transcription factor activity"/>
    <property type="evidence" value="ECO:0007669"/>
    <property type="project" value="InterPro"/>
</dbReference>
<dbReference type="Proteomes" id="UP000037392">
    <property type="component" value="Unassembled WGS sequence"/>
</dbReference>
<dbReference type="CDD" id="cd05466">
    <property type="entry name" value="PBP2_LTTR_substrate"/>
    <property type="match status" value="1"/>
</dbReference>
<dbReference type="SUPFAM" id="SSF46785">
    <property type="entry name" value="Winged helix' DNA-binding domain"/>
    <property type="match status" value="1"/>
</dbReference>
<dbReference type="Pfam" id="PF00126">
    <property type="entry name" value="HTH_1"/>
    <property type="match status" value="1"/>
</dbReference>
<dbReference type="PROSITE" id="PS50931">
    <property type="entry name" value="HTH_LYSR"/>
    <property type="match status" value="1"/>
</dbReference>
<sequence>MNTVQLECFLAVAEYLNFSRAAESLKITQPAVSHQITSLEDELGARLFIRTSKNVTLTEAGFMFMEDASSIIKIASSAKNRLGAGFNDSLFLTIGCHNQSELNILPPVIEKLVKQFPTLHPSIKLIPFKSMANLLEEERIHVMFGFHQEEMKGMPGLFHELGKLPVSCVCSPDHPYAGRGSLSVRELQGPMILCEPHRLPHSIEQLQMGISTARHPSQLYFVDGYESILALVRSGLGFSLLPSYPGCEGNGLRYVPVTGIDPVVFGLFHKGLKGNPVLKEFVRIMDHEITTN</sequence>
<accession>A0A0J9CBA9</accession>
<dbReference type="GeneID" id="93165826"/>
<keyword evidence="4" id="KW-0804">Transcription</keyword>
<gene>
    <name evidence="6" type="ORF">HMPREF9470_01312</name>
</gene>
<dbReference type="SUPFAM" id="SSF53850">
    <property type="entry name" value="Periplasmic binding protein-like II"/>
    <property type="match status" value="1"/>
</dbReference>
<comment type="similarity">
    <text evidence="1">Belongs to the LysR transcriptional regulatory family.</text>
</comment>
<dbReference type="AlphaFoldDB" id="A0A0J9CBA9"/>
<dbReference type="Gene3D" id="3.40.190.10">
    <property type="entry name" value="Periplasmic binding protein-like II"/>
    <property type="match status" value="2"/>
</dbReference>
<evidence type="ECO:0000313" key="7">
    <source>
        <dbReference type="Proteomes" id="UP000037392"/>
    </source>
</evidence>
<evidence type="ECO:0000256" key="1">
    <source>
        <dbReference type="ARBA" id="ARBA00009437"/>
    </source>
</evidence>
<dbReference type="InterPro" id="IPR005119">
    <property type="entry name" value="LysR_subst-bd"/>
</dbReference>
<evidence type="ECO:0000256" key="2">
    <source>
        <dbReference type="ARBA" id="ARBA00023015"/>
    </source>
</evidence>
<dbReference type="OrthoDB" id="9785745at2"/>
<dbReference type="PANTHER" id="PTHR30346">
    <property type="entry name" value="TRANSCRIPTIONAL DUAL REGULATOR HCAR-RELATED"/>
    <property type="match status" value="1"/>
</dbReference>
<protein>
    <recommendedName>
        <fullName evidence="5">HTH lysR-type domain-containing protein</fullName>
    </recommendedName>
</protein>
<name>A0A0J9CBA9_9FIRM</name>
<evidence type="ECO:0000256" key="4">
    <source>
        <dbReference type="ARBA" id="ARBA00023163"/>
    </source>
</evidence>
<dbReference type="InterPro" id="IPR036388">
    <property type="entry name" value="WH-like_DNA-bd_sf"/>
</dbReference>
<dbReference type="InterPro" id="IPR036390">
    <property type="entry name" value="WH_DNA-bd_sf"/>
</dbReference>
<dbReference type="PRINTS" id="PR00039">
    <property type="entry name" value="HTHLYSR"/>
</dbReference>
<dbReference type="InterPro" id="IPR000847">
    <property type="entry name" value="LysR_HTH_N"/>
</dbReference>
<evidence type="ECO:0000259" key="5">
    <source>
        <dbReference type="PROSITE" id="PS50931"/>
    </source>
</evidence>
<organism evidence="6 7">
    <name type="scientific">[Clostridium] citroniae WAL-19142</name>
    <dbReference type="NCBI Taxonomy" id="742734"/>
    <lineage>
        <taxon>Bacteria</taxon>
        <taxon>Bacillati</taxon>
        <taxon>Bacillota</taxon>
        <taxon>Clostridia</taxon>
        <taxon>Lachnospirales</taxon>
        <taxon>Lachnospiraceae</taxon>
        <taxon>Enterocloster</taxon>
    </lineage>
</organism>
<dbReference type="FunFam" id="1.10.10.10:FF:000001">
    <property type="entry name" value="LysR family transcriptional regulator"/>
    <property type="match status" value="1"/>
</dbReference>
<dbReference type="Pfam" id="PF03466">
    <property type="entry name" value="LysR_substrate"/>
    <property type="match status" value="1"/>
</dbReference>
<keyword evidence="3" id="KW-0238">DNA-binding</keyword>
<evidence type="ECO:0000313" key="6">
    <source>
        <dbReference type="EMBL" id="KMW22433.1"/>
    </source>
</evidence>
<feature type="domain" description="HTH lysR-type" evidence="5">
    <location>
        <begin position="1"/>
        <end position="58"/>
    </location>
</feature>
<reference evidence="6 7" key="1">
    <citation type="submission" date="2011-04" db="EMBL/GenBank/DDBJ databases">
        <title>The Genome Sequence of Clostridium citroniae WAL-19142.</title>
        <authorList>
            <consortium name="The Broad Institute Genome Sequencing Platform"/>
            <person name="Earl A."/>
            <person name="Ward D."/>
            <person name="Feldgarden M."/>
            <person name="Gevers D."/>
            <person name="Warren Y.A."/>
            <person name="Tyrrell K.L."/>
            <person name="Citron D.M."/>
            <person name="Goldstein E.J."/>
            <person name="Daigneault M."/>
            <person name="Allen-Vercoe E."/>
            <person name="Young S.K."/>
            <person name="Zeng Q."/>
            <person name="Gargeya S."/>
            <person name="Fitzgerald M."/>
            <person name="Haas B."/>
            <person name="Abouelleil A."/>
            <person name="Alvarado L."/>
            <person name="Arachchi H.M."/>
            <person name="Berlin A."/>
            <person name="Brown A."/>
            <person name="Chapman S.B."/>
            <person name="Chen Z."/>
            <person name="Dunbar C."/>
            <person name="Freedman E."/>
            <person name="Gearin G."/>
            <person name="Gellesch M."/>
            <person name="Goldberg J."/>
            <person name="Griggs A."/>
            <person name="Gujja S."/>
            <person name="Heilman E.R."/>
            <person name="Heiman D."/>
            <person name="Howarth C."/>
            <person name="Larson L."/>
            <person name="Lui A."/>
            <person name="MacDonald P.J."/>
            <person name="Mehta T."/>
            <person name="Montmayeur A."/>
            <person name="Murphy C."/>
            <person name="Neiman D."/>
            <person name="Pearson M."/>
            <person name="Priest M."/>
            <person name="Roberts A."/>
            <person name="Saif S."/>
            <person name="Shea T."/>
            <person name="Shenoy N."/>
            <person name="Sisk P."/>
            <person name="Stolte C."/>
            <person name="Sykes S."/>
            <person name="White J."/>
            <person name="Yandava C."/>
            <person name="Wortman J."/>
            <person name="Nusbaum C."/>
            <person name="Birren B."/>
        </authorList>
    </citation>
    <scope>NUCLEOTIDE SEQUENCE [LARGE SCALE GENOMIC DNA]</scope>
    <source>
        <strain evidence="6 7">WAL-19142</strain>
    </source>
</reference>
<keyword evidence="2" id="KW-0805">Transcription regulation</keyword>
<dbReference type="RefSeq" id="WP_007862926.1">
    <property type="nucleotide sequence ID" value="NZ_KQ235876.1"/>
</dbReference>
<dbReference type="Gene3D" id="1.10.10.10">
    <property type="entry name" value="Winged helix-like DNA-binding domain superfamily/Winged helix DNA-binding domain"/>
    <property type="match status" value="1"/>
</dbReference>
<comment type="caution">
    <text evidence="6">The sequence shown here is derived from an EMBL/GenBank/DDBJ whole genome shotgun (WGS) entry which is preliminary data.</text>
</comment>